<sequence>MKVCIASHVALDEIIALDGEKTQSLGGPVCYGSRLAKTFSFDTFAATKVGNDIVDKSQLLRDCNIFLRENQIDKLNPTTKFRLVLNKDTERQLFLLSSCSEINASDFEDSDAYLLSPIFEEISQNTLRKVVDNYRDSFIMIDPQGFLRYKNNEGLISNRKSMDLDLNGVTAIKADPEELSALTGGTTSIEGMLMLRDKFNLQFVISTGSNSIIFLHKNIVYTIKFKKIDSPDHTGLGDILATGFTCAYLKERDPLWAICFGAGSVISSLESKKKGVQKVPERMNLIERFASYFYNTIKFKVVD</sequence>
<dbReference type="GO" id="GO:0016301">
    <property type="term" value="F:kinase activity"/>
    <property type="evidence" value="ECO:0007669"/>
    <property type="project" value="UniProtKB-KW"/>
</dbReference>
<dbReference type="EMBL" id="CP012850">
    <property type="protein sequence ID" value="ALI36666.1"/>
    <property type="molecule type" value="Genomic_DNA"/>
</dbReference>
<keyword evidence="2" id="KW-0418">Kinase</keyword>
<dbReference type="Pfam" id="PF00294">
    <property type="entry name" value="PfkB"/>
    <property type="match status" value="1"/>
</dbReference>
<feature type="domain" description="Carbohydrate kinase PfkB" evidence="1">
    <location>
        <begin position="33"/>
        <end position="277"/>
    </location>
</feature>
<dbReference type="KEGG" id="taa:NMY3_02473"/>
<keyword evidence="3" id="KW-1185">Reference proteome</keyword>
<keyword evidence="2" id="KW-0808">Transferase</keyword>
<reference evidence="3" key="1">
    <citation type="submission" date="2015-10" db="EMBL/GenBank/DDBJ databases">
        <title>Niche specialization of a soil ammonia-oxidizing archaeon, Candidatus Nitrosocosmicus oleophilus.</title>
        <authorList>
            <person name="Jung M.-Y."/>
            <person name="Rhee S.-K."/>
        </authorList>
    </citation>
    <scope>NUCLEOTIDE SEQUENCE [LARGE SCALE GENOMIC DNA]</scope>
    <source>
        <strain evidence="3">MY3</strain>
    </source>
</reference>
<name>A0A654M1Y6_9ARCH</name>
<dbReference type="GeneID" id="60422414"/>
<protein>
    <submittedName>
        <fullName evidence="2">PfkB family carbohydrate kinase</fullName>
    </submittedName>
</protein>
<proteinExistence type="predicted"/>
<dbReference type="RefSeq" id="WP_196815890.1">
    <property type="nucleotide sequence ID" value="NZ_CP012850.1"/>
</dbReference>
<accession>A0A654M1Y6</accession>
<dbReference type="AlphaFoldDB" id="A0A654M1Y6"/>
<evidence type="ECO:0000313" key="2">
    <source>
        <dbReference type="EMBL" id="ALI36666.1"/>
    </source>
</evidence>
<dbReference type="OrthoDB" id="26949at2157"/>
<organism evidence="2 3">
    <name type="scientific">Candidatus Nitrosocosmicus oleophilus</name>
    <dbReference type="NCBI Taxonomy" id="1353260"/>
    <lineage>
        <taxon>Archaea</taxon>
        <taxon>Nitrososphaerota</taxon>
        <taxon>Nitrososphaeria</taxon>
        <taxon>Nitrososphaerales</taxon>
        <taxon>Nitrososphaeraceae</taxon>
        <taxon>Candidatus Nitrosocosmicus</taxon>
    </lineage>
</organism>
<dbReference type="InterPro" id="IPR029056">
    <property type="entry name" value="Ribokinase-like"/>
</dbReference>
<dbReference type="InterPro" id="IPR011611">
    <property type="entry name" value="PfkB_dom"/>
</dbReference>
<dbReference type="SUPFAM" id="SSF53613">
    <property type="entry name" value="Ribokinase-like"/>
    <property type="match status" value="1"/>
</dbReference>
<dbReference type="Gene3D" id="3.40.1190.20">
    <property type="match status" value="1"/>
</dbReference>
<evidence type="ECO:0000259" key="1">
    <source>
        <dbReference type="Pfam" id="PF00294"/>
    </source>
</evidence>
<dbReference type="Proteomes" id="UP000058925">
    <property type="component" value="Chromosome"/>
</dbReference>
<gene>
    <name evidence="2" type="ORF">NMY3_02473</name>
</gene>
<evidence type="ECO:0000313" key="3">
    <source>
        <dbReference type="Proteomes" id="UP000058925"/>
    </source>
</evidence>